<feature type="region of interest" description="Disordered" evidence="1">
    <location>
        <begin position="1"/>
        <end position="83"/>
    </location>
</feature>
<accession>Q5JN96</accession>
<protein>
    <submittedName>
        <fullName evidence="2">Uncharacterized protein</fullName>
    </submittedName>
</protein>
<name>Q5JN96_ORYSJ</name>
<gene>
    <name evidence="2" type="primary">P0022F10.22</name>
</gene>
<dbReference type="AlphaFoldDB" id="Q5JN96"/>
<evidence type="ECO:0000256" key="1">
    <source>
        <dbReference type="SAM" id="MobiDB-lite"/>
    </source>
</evidence>
<evidence type="ECO:0000313" key="2">
    <source>
        <dbReference type="EMBL" id="BAD87061.1"/>
    </source>
</evidence>
<dbReference type="EMBL" id="AP003229">
    <property type="protein sequence ID" value="BAD87061.1"/>
    <property type="molecule type" value="Genomic_DNA"/>
</dbReference>
<dbReference type="Proteomes" id="UP000817658">
    <property type="component" value="Chromosome 1"/>
</dbReference>
<sequence>MPQPPPRTTGGPVSSRSRRHRAPRVRDDLRETARDPGGQGHGHGPRISAAAARRLPWYVRKLKPPSSGRRATAGARIRLSADG</sequence>
<reference evidence="2" key="1">
    <citation type="journal article" date="2002" name="Nature">
        <title>The genome sequence and structure of rice chromosome 1.</title>
        <authorList>
            <person name="Sasaki T."/>
            <person name="Matsumoto T."/>
            <person name="Yamamoto K."/>
            <person name="Sakata K."/>
            <person name="Baba T."/>
            <person name="Katayose Y."/>
            <person name="Wu J."/>
            <person name="Niimura Y."/>
            <person name="Cheng Z."/>
            <person name="Nagamura Y."/>
            <person name="Antonio B.A."/>
            <person name="Kanamori H."/>
            <person name="Hosokawa S."/>
            <person name="Masukawa M."/>
            <person name="Arikawa K."/>
            <person name="Chiden Y."/>
            <person name="Hayashi M."/>
            <person name="Okamoto M."/>
            <person name="Ando T."/>
            <person name="Aoki H."/>
            <person name="Arita K."/>
            <person name="Hamada M."/>
            <person name="Harada C."/>
            <person name="Hijishita S."/>
            <person name="Honda M."/>
            <person name="Ichikawa Y."/>
            <person name="Idonuma A."/>
            <person name="Iijima M."/>
            <person name="Ikeda M."/>
            <person name="Ikeno M."/>
            <person name="Itoh S."/>
            <person name="Itoh T."/>
            <person name="Itoh Y."/>
            <person name="Itoh Y."/>
            <person name="Iwabuchi A."/>
            <person name="Kamiya K."/>
            <person name="Karasawa W."/>
            <person name="Katagiri S."/>
            <person name="Kikuta A."/>
            <person name="Kobayashi N."/>
            <person name="Kono I."/>
            <person name="Machita K."/>
            <person name="Maehara T."/>
            <person name="Mizuno H."/>
            <person name="Mizubayashi T."/>
            <person name="Mukai Y."/>
            <person name="Nagasaki H."/>
            <person name="Nakashima M."/>
            <person name="Nakama Y."/>
            <person name="Nakamichi Y."/>
            <person name="Nakamura M."/>
            <person name="Namiki N."/>
            <person name="Negishi M."/>
            <person name="Ohta I."/>
            <person name="Ono N."/>
            <person name="Saji S."/>
            <person name="Sakai K."/>
            <person name="Shibata M."/>
            <person name="Shimokawa T."/>
            <person name="Shomura A."/>
            <person name="Song J."/>
            <person name="Takazaki Y."/>
            <person name="Terasawa K."/>
            <person name="Tsuji K."/>
            <person name="Waki K."/>
            <person name="Yamagata H."/>
            <person name="Yamane H."/>
            <person name="Yoshiki S."/>
            <person name="Yoshihara R."/>
            <person name="Yukawa K."/>
            <person name="Zhong H."/>
            <person name="Iwama H."/>
            <person name="Endo T."/>
            <person name="Ito H."/>
            <person name="Hahn J.H."/>
            <person name="Kim H.I."/>
            <person name="Eun M.Y."/>
            <person name="Yano M."/>
            <person name="Jiang J."/>
            <person name="Gojobori T."/>
        </authorList>
    </citation>
    <scope>NUCLEOTIDE SEQUENCE [LARGE SCALE GENOMIC DNA]</scope>
</reference>
<feature type="compositionally biased region" description="Basic and acidic residues" evidence="1">
    <location>
        <begin position="24"/>
        <end position="34"/>
    </location>
</feature>
<proteinExistence type="predicted"/>
<organism evidence="2">
    <name type="scientific">Oryza sativa subsp. japonica</name>
    <name type="common">Rice</name>
    <dbReference type="NCBI Taxonomy" id="39947"/>
    <lineage>
        <taxon>Eukaryota</taxon>
        <taxon>Viridiplantae</taxon>
        <taxon>Streptophyta</taxon>
        <taxon>Embryophyta</taxon>
        <taxon>Tracheophyta</taxon>
        <taxon>Spermatophyta</taxon>
        <taxon>Magnoliopsida</taxon>
        <taxon>Liliopsida</taxon>
        <taxon>Poales</taxon>
        <taxon>Poaceae</taxon>
        <taxon>BOP clade</taxon>
        <taxon>Oryzoideae</taxon>
        <taxon>Oryzeae</taxon>
        <taxon>Oryzinae</taxon>
        <taxon>Oryza</taxon>
        <taxon>Oryza sativa</taxon>
    </lineage>
</organism>